<keyword evidence="4" id="KW-1185">Reference proteome</keyword>
<feature type="transmembrane region" description="Helical" evidence="1">
    <location>
        <begin position="105"/>
        <end position="122"/>
    </location>
</feature>
<dbReference type="InterPro" id="IPR009875">
    <property type="entry name" value="PilZ_domain"/>
</dbReference>
<organism evidence="3 4">
    <name type="scientific">Ketobacter alkanivorans</name>
    <dbReference type="NCBI Taxonomy" id="1917421"/>
    <lineage>
        <taxon>Bacteria</taxon>
        <taxon>Pseudomonadati</taxon>
        <taxon>Pseudomonadota</taxon>
        <taxon>Gammaproteobacteria</taxon>
        <taxon>Pseudomonadales</taxon>
        <taxon>Ketobacteraceae</taxon>
        <taxon>Ketobacter</taxon>
    </lineage>
</organism>
<name>A0A2K9LPD1_9GAMM</name>
<proteinExistence type="predicted"/>
<dbReference type="RefSeq" id="WP_101895562.1">
    <property type="nucleotide sequence ID" value="NZ_CP022684.1"/>
</dbReference>
<dbReference type="SUPFAM" id="SSF141371">
    <property type="entry name" value="PilZ domain-like"/>
    <property type="match status" value="1"/>
</dbReference>
<sequence length="606" mass="67909">MEQVVIWDYLLCGAVLALVIWPRFNRWPASEQGQFQGQPRDYIHDRVFIGYASVYLLTFVLLAFSVSRFEELRKMVTQWLSSGAGSLDSAGILDRLHALFGPQSFILYLAIIVVLLQIPYVSRIDERWRSVLLTAARVPRAALGLKLQIVDAIQNGGLGSDFTKSVVQSLSDKGFSEFWCAVGKGGKGGVGVDQALAAGQMLVYAMYLLKLNKQFEFQYPGANDLYRIETRLNEIAAVLPAQNQETDMLAVQGYCRELESSVTMLAEILAKNYVKSYPDSVARQSTLAQFGFNLEFVDQKEFRILLPTVLVVGGLLVSCVLIIMLFMLLFDVVGVSAPRGGQWFTVDRIFFWSLGGWVSYAVAACLGLFFNEALKGPLGERNLATYVLGFAFATLGSCVFFLLSREQFKPQYLWLAINFGVLALAVIRSRGRYFTSQEGVQRKAIQIGGQYALISGVLQMLIHISFRGLDTTALNLVMFFLFGACRGFAVAFLVSYILMDFERIQQQGSRRRFPRVSFRQSIKGEIANRPVEVFVRDISEQGAMLQFRRAMGVKLGDPVSLQFEFGRMQGRVISTQNHFVRVCFDMDNSAADEIHRYISDEMGLAV</sequence>
<dbReference type="GO" id="GO:0035438">
    <property type="term" value="F:cyclic-di-GMP binding"/>
    <property type="evidence" value="ECO:0007669"/>
    <property type="project" value="InterPro"/>
</dbReference>
<dbReference type="Gene3D" id="2.40.10.220">
    <property type="entry name" value="predicted glycosyltransferase like domains"/>
    <property type="match status" value="1"/>
</dbReference>
<evidence type="ECO:0000259" key="2">
    <source>
        <dbReference type="Pfam" id="PF07238"/>
    </source>
</evidence>
<feature type="transmembrane region" description="Helical" evidence="1">
    <location>
        <begin position="6"/>
        <end position="25"/>
    </location>
</feature>
<feature type="transmembrane region" description="Helical" evidence="1">
    <location>
        <begin position="349"/>
        <end position="371"/>
    </location>
</feature>
<reference evidence="4" key="1">
    <citation type="submission" date="2017-08" db="EMBL/GenBank/DDBJ databases">
        <title>Direct submision.</title>
        <authorList>
            <person name="Kim S.-J."/>
            <person name="Rhee S.-K."/>
        </authorList>
    </citation>
    <scope>NUCLEOTIDE SEQUENCE [LARGE SCALE GENOMIC DNA]</scope>
    <source>
        <strain evidence="4">GI5</strain>
    </source>
</reference>
<feature type="domain" description="PilZ" evidence="2">
    <location>
        <begin position="510"/>
        <end position="598"/>
    </location>
</feature>
<keyword evidence="1" id="KW-0472">Membrane</keyword>
<dbReference type="AlphaFoldDB" id="A0A2K9LPD1"/>
<feature type="transmembrane region" description="Helical" evidence="1">
    <location>
        <begin position="478"/>
        <end position="501"/>
    </location>
</feature>
<protein>
    <recommendedName>
        <fullName evidence="2">PilZ domain-containing protein</fullName>
    </recommendedName>
</protein>
<evidence type="ECO:0000256" key="1">
    <source>
        <dbReference type="SAM" id="Phobius"/>
    </source>
</evidence>
<keyword evidence="1" id="KW-1133">Transmembrane helix</keyword>
<dbReference type="EMBL" id="CP022684">
    <property type="protein sequence ID" value="AUM14188.1"/>
    <property type="molecule type" value="Genomic_DNA"/>
</dbReference>
<keyword evidence="1" id="KW-0812">Transmembrane</keyword>
<feature type="transmembrane region" description="Helical" evidence="1">
    <location>
        <begin position="410"/>
        <end position="427"/>
    </location>
</feature>
<dbReference type="KEGG" id="kak:Kalk_17945"/>
<dbReference type="Pfam" id="PF07238">
    <property type="entry name" value="PilZ"/>
    <property type="match status" value="1"/>
</dbReference>
<evidence type="ECO:0000313" key="4">
    <source>
        <dbReference type="Proteomes" id="UP000235116"/>
    </source>
</evidence>
<gene>
    <name evidence="3" type="ORF">Kalk_17945</name>
</gene>
<dbReference type="OrthoDB" id="7056086at2"/>
<evidence type="ECO:0000313" key="3">
    <source>
        <dbReference type="EMBL" id="AUM14188.1"/>
    </source>
</evidence>
<feature type="transmembrane region" description="Helical" evidence="1">
    <location>
        <begin position="448"/>
        <end position="466"/>
    </location>
</feature>
<accession>A0A2K9LPD1</accession>
<feature type="transmembrane region" description="Helical" evidence="1">
    <location>
        <begin position="304"/>
        <end position="329"/>
    </location>
</feature>
<dbReference type="Proteomes" id="UP000235116">
    <property type="component" value="Chromosome"/>
</dbReference>
<feature type="transmembrane region" description="Helical" evidence="1">
    <location>
        <begin position="46"/>
        <end position="66"/>
    </location>
</feature>
<feature type="transmembrane region" description="Helical" evidence="1">
    <location>
        <begin position="383"/>
        <end position="404"/>
    </location>
</feature>